<dbReference type="PROSITE" id="PS00667">
    <property type="entry name" value="COMPLEX1_ND1_1"/>
    <property type="match status" value="1"/>
</dbReference>
<dbReference type="Pfam" id="PF00146">
    <property type="entry name" value="NADHdh"/>
    <property type="match status" value="1"/>
</dbReference>
<dbReference type="InterPro" id="IPR001694">
    <property type="entry name" value="NADH_UbQ_OxRdtase_su1/FPO"/>
</dbReference>
<evidence type="ECO:0000313" key="6">
    <source>
        <dbReference type="EMBL" id="AAT43989.1"/>
    </source>
</evidence>
<dbReference type="NCBIfam" id="NF004741">
    <property type="entry name" value="PRK06076.1-2"/>
    <property type="match status" value="1"/>
</dbReference>
<comment type="subcellular location">
    <subcellularLocation>
        <location evidence="1">Membrane</location>
        <topology evidence="1">Multi-pass membrane protein</topology>
    </subcellularLocation>
</comment>
<dbReference type="GO" id="GO:0016020">
    <property type="term" value="C:membrane"/>
    <property type="evidence" value="ECO:0007669"/>
    <property type="project" value="UniProtKB-SubCell"/>
</dbReference>
<reference evidence="6" key="2">
    <citation type="submission" date="2004-02" db="EMBL/GenBank/DDBJ databases">
        <authorList>
            <person name="Fuetterer O."/>
            <person name="Angelov A."/>
            <person name="Liesegang H."/>
            <person name="Gottschalk G."/>
            <person name="Schleper C."/>
            <person name="Schepers B."/>
            <person name="Dock C."/>
            <person name="Antranikian G."/>
            <person name="Liebl W."/>
        </authorList>
    </citation>
    <scope>NUCLEOTIDE SEQUENCE</scope>
    <source>
        <strain evidence="6">DSM 9790</strain>
    </source>
</reference>
<dbReference type="HOGENOM" id="CLU_015134_0_1_2"/>
<dbReference type="GO" id="GO:0009060">
    <property type="term" value="P:aerobic respiration"/>
    <property type="evidence" value="ECO:0007669"/>
    <property type="project" value="TreeGrafter"/>
</dbReference>
<feature type="transmembrane region" description="Helical" evidence="5">
    <location>
        <begin position="321"/>
        <end position="343"/>
    </location>
</feature>
<dbReference type="PANTHER" id="PTHR11432:SF3">
    <property type="entry name" value="NADH-UBIQUINONE OXIDOREDUCTASE CHAIN 1"/>
    <property type="match status" value="1"/>
</dbReference>
<accession>A0A8G2L7F7</accession>
<organism evidence="6 8">
    <name type="scientific">Picrophilus torridus (strain ATCC 700027 / DSM 9790 / JCM 10055 / NBRC 100828 / KAW 2/3)</name>
    <dbReference type="NCBI Taxonomy" id="1122961"/>
    <lineage>
        <taxon>Archaea</taxon>
        <taxon>Methanobacteriati</taxon>
        <taxon>Thermoplasmatota</taxon>
        <taxon>Thermoplasmata</taxon>
        <taxon>Thermoplasmatales</taxon>
        <taxon>Picrophilaceae</taxon>
        <taxon>Picrophilus</taxon>
    </lineage>
</organism>
<dbReference type="FunCoup" id="Q6KZ63">
    <property type="interactions" value="24"/>
</dbReference>
<keyword evidence="9" id="KW-1185">Reference proteome</keyword>
<dbReference type="Proteomes" id="UP000000438">
    <property type="component" value="Chromosome"/>
</dbReference>
<dbReference type="eggNOG" id="arCOG01546">
    <property type="taxonomic scope" value="Archaea"/>
</dbReference>
<dbReference type="KEGG" id="pto:PTO1404"/>
<name>Q6KZ63_PICTO</name>
<dbReference type="AlphaFoldDB" id="Q6KZ63"/>
<feature type="transmembrane region" description="Helical" evidence="5">
    <location>
        <begin position="168"/>
        <end position="186"/>
    </location>
</feature>
<gene>
    <name evidence="6" type="ordered locus">PTO1404</name>
    <name evidence="7" type="ORF">SAMN02745355_0858</name>
</gene>
<dbReference type="GO" id="GO:0003954">
    <property type="term" value="F:NADH dehydrogenase activity"/>
    <property type="evidence" value="ECO:0007669"/>
    <property type="project" value="TreeGrafter"/>
</dbReference>
<evidence type="ECO:0000313" key="9">
    <source>
        <dbReference type="Proteomes" id="UP000192315"/>
    </source>
</evidence>
<evidence type="ECO:0000313" key="8">
    <source>
        <dbReference type="Proteomes" id="UP000000438"/>
    </source>
</evidence>
<evidence type="ECO:0000256" key="1">
    <source>
        <dbReference type="ARBA" id="ARBA00004141"/>
    </source>
</evidence>
<dbReference type="PANTHER" id="PTHR11432">
    <property type="entry name" value="NADH DEHYDROGENASE SUBUNIT 1"/>
    <property type="match status" value="1"/>
</dbReference>
<reference evidence="7 9" key="3">
    <citation type="submission" date="2017-04" db="EMBL/GenBank/DDBJ databases">
        <authorList>
            <person name="Varghese N."/>
            <person name="Submissions S."/>
        </authorList>
    </citation>
    <scope>NUCLEOTIDE SEQUENCE [LARGE SCALE GENOMIC DNA]</scope>
    <source>
        <strain evidence="7 9">DSM 9789</strain>
    </source>
</reference>
<dbReference type="PATRIC" id="fig|263820.9.peg.1458"/>
<dbReference type="STRING" id="263820.PTO1404"/>
<protein>
    <submittedName>
        <fullName evidence="7">NADH dehydrogenase subunit H</fullName>
    </submittedName>
    <submittedName>
        <fullName evidence="6">NADH-quinone oxidoreductase chain H</fullName>
        <ecNumber evidence="6">1.6.5.3</ecNumber>
    </submittedName>
</protein>
<evidence type="ECO:0000313" key="7">
    <source>
        <dbReference type="EMBL" id="SMD30940.1"/>
    </source>
</evidence>
<feature type="transmembrane region" description="Helical" evidence="5">
    <location>
        <begin position="20"/>
        <end position="45"/>
    </location>
</feature>
<keyword evidence="2 5" id="KW-0812">Transmembrane</keyword>
<accession>Q6KZ63</accession>
<evidence type="ECO:0000256" key="2">
    <source>
        <dbReference type="ARBA" id="ARBA00022692"/>
    </source>
</evidence>
<dbReference type="InterPro" id="IPR018086">
    <property type="entry name" value="NADH_UbQ_OxRdtase_su1_CS"/>
</dbReference>
<feature type="transmembrane region" description="Helical" evidence="5">
    <location>
        <begin position="288"/>
        <end position="309"/>
    </location>
</feature>
<sequence>MNVLLRIHQWLSPLGIASYPLAYIIEIIIFFILVAISFVGLIYFFRKYMARIQLRIGPNRVGKFGLLQLIADALKLIQKEPILPKNRDDLAYKTAPILVMISVITAFILIPYGSFYYFGSLNIVNSQVTIILVFAVLSIMPIGEVIGGISTKSNYALLGTLRGIAKDVSFEVPMIISVLAIIMIASRKVADPFSITGIVTSEIIPYGIVEPLGLIVFFIGMVARASHSPYDLAESDSELITGYTTEYSGMRFGLFYIPLFAMVFFASLLISLLYLGGYNGPLSGDLGLIYLLIKAFVLVMIFFLIWISLPRIRIDRFVNMGWKYLLPISIINLVYAGLITLYVW</sequence>
<dbReference type="OrthoDB" id="15253at2157"/>
<feature type="transmembrane region" description="Helical" evidence="5">
    <location>
        <begin position="206"/>
        <end position="223"/>
    </location>
</feature>
<proteinExistence type="inferred from homology"/>
<dbReference type="PaxDb" id="263820-PTO1404"/>
<evidence type="ECO:0000256" key="4">
    <source>
        <dbReference type="ARBA" id="ARBA00023136"/>
    </source>
</evidence>
<dbReference type="EMBL" id="AE017261">
    <property type="protein sequence ID" value="AAT43989.1"/>
    <property type="molecule type" value="Genomic_DNA"/>
</dbReference>
<keyword evidence="6" id="KW-0560">Oxidoreductase</keyword>
<dbReference type="InParanoid" id="Q6KZ63"/>
<dbReference type="EC" id="1.6.5.3" evidence="6"/>
<dbReference type="HAMAP" id="MF_01350">
    <property type="entry name" value="NDH1_NuoH"/>
    <property type="match status" value="1"/>
</dbReference>
<feature type="transmembrane region" description="Helical" evidence="5">
    <location>
        <begin position="254"/>
        <end position="276"/>
    </location>
</feature>
<feature type="transmembrane region" description="Helical" evidence="5">
    <location>
        <begin position="124"/>
        <end position="147"/>
    </location>
</feature>
<reference evidence="6 8" key="1">
    <citation type="journal article" date="2004" name="Proc. Natl. Acad. Sci. U.S.A.">
        <title>Genome sequence of Picrophilus torridus and its implications for life around pH 0.</title>
        <authorList>
            <person name="Futterer O."/>
            <person name="Angelov A."/>
            <person name="Liesegang H."/>
            <person name="Gottschalk G."/>
            <person name="Schleper C."/>
            <person name="Schepers B."/>
            <person name="Dock C."/>
            <person name="Antranikian G."/>
            <person name="Liebl W."/>
        </authorList>
    </citation>
    <scope>NUCLEOTIDE SEQUENCE [LARGE SCALE GENOMIC DNA]</scope>
    <source>
        <strain evidence="8">ATCC 700027 / DSM 9790 / JCM 10055 / NBRC 100828</strain>
        <strain evidence="6">DSM 9790</strain>
    </source>
</reference>
<keyword evidence="4 5" id="KW-0472">Membrane</keyword>
<feature type="transmembrane region" description="Helical" evidence="5">
    <location>
        <begin position="95"/>
        <end position="118"/>
    </location>
</feature>
<keyword evidence="3 5" id="KW-1133">Transmembrane helix</keyword>
<dbReference type="EMBL" id="FWYE01000002">
    <property type="protein sequence ID" value="SMD30940.1"/>
    <property type="molecule type" value="Genomic_DNA"/>
</dbReference>
<dbReference type="Proteomes" id="UP000192315">
    <property type="component" value="Unassembled WGS sequence"/>
</dbReference>
<evidence type="ECO:0000256" key="5">
    <source>
        <dbReference type="SAM" id="Phobius"/>
    </source>
</evidence>
<evidence type="ECO:0000256" key="3">
    <source>
        <dbReference type="ARBA" id="ARBA00022989"/>
    </source>
</evidence>
<dbReference type="GeneID" id="2844699"/>
<dbReference type="RefSeq" id="WP_011178205.1">
    <property type="nucleotide sequence ID" value="NC_005877.1"/>
</dbReference>